<accession>A0A914W8U6</accession>
<dbReference type="Proteomes" id="UP000887566">
    <property type="component" value="Unplaced"/>
</dbReference>
<reference evidence="2" key="1">
    <citation type="submission" date="2022-11" db="UniProtKB">
        <authorList>
            <consortium name="WormBaseParasite"/>
        </authorList>
    </citation>
    <scope>IDENTIFICATION</scope>
</reference>
<name>A0A914W8U6_9BILA</name>
<protein>
    <submittedName>
        <fullName evidence="2">Uncharacterized protein</fullName>
    </submittedName>
</protein>
<evidence type="ECO:0000313" key="2">
    <source>
        <dbReference type="WBParaSite" id="PSAMB.scaffold3288size18917.g20932.t1"/>
    </source>
</evidence>
<dbReference type="AlphaFoldDB" id="A0A914W8U6"/>
<evidence type="ECO:0000313" key="1">
    <source>
        <dbReference type="Proteomes" id="UP000887566"/>
    </source>
</evidence>
<keyword evidence="1" id="KW-1185">Reference proteome</keyword>
<sequence length="140" mass="16388">MNYEGMNRPTNVQQTLDELISDEEITKAAQHFENLKRWLEHEEEDRKCVENQIELAERDLNWQEVDLLKSKLVAMKNSERVTELLIMKASSDYRRLQGLQVRQRSQEITPEKCSMIGVVIITDLKGNPHSRTDLSEIYGQ</sequence>
<dbReference type="WBParaSite" id="PSAMB.scaffold3288size18917.g20932.t1">
    <property type="protein sequence ID" value="PSAMB.scaffold3288size18917.g20932.t1"/>
    <property type="gene ID" value="PSAMB.scaffold3288size18917.g20932"/>
</dbReference>
<proteinExistence type="predicted"/>
<organism evidence="1 2">
    <name type="scientific">Plectus sambesii</name>
    <dbReference type="NCBI Taxonomy" id="2011161"/>
    <lineage>
        <taxon>Eukaryota</taxon>
        <taxon>Metazoa</taxon>
        <taxon>Ecdysozoa</taxon>
        <taxon>Nematoda</taxon>
        <taxon>Chromadorea</taxon>
        <taxon>Plectida</taxon>
        <taxon>Plectina</taxon>
        <taxon>Plectoidea</taxon>
        <taxon>Plectidae</taxon>
        <taxon>Plectus</taxon>
    </lineage>
</organism>